<accession>A0A8J3FXJ9</accession>
<dbReference type="Gene3D" id="2.160.10.10">
    <property type="entry name" value="Hexapeptide repeat proteins"/>
    <property type="match status" value="1"/>
</dbReference>
<dbReference type="RefSeq" id="WP_189490493.1">
    <property type="nucleotide sequence ID" value="NZ_BMZG01000001.1"/>
</dbReference>
<dbReference type="InterPro" id="IPR001451">
    <property type="entry name" value="Hexapep"/>
</dbReference>
<dbReference type="EMBL" id="BMZG01000001">
    <property type="protein sequence ID" value="GHA65308.1"/>
    <property type="molecule type" value="Genomic_DNA"/>
</dbReference>
<reference evidence="1" key="1">
    <citation type="journal article" date="2014" name="Int. J. Syst. Evol. Microbiol.">
        <title>Complete genome sequence of Corynebacterium casei LMG S-19264T (=DSM 44701T), isolated from a smear-ripened cheese.</title>
        <authorList>
            <consortium name="US DOE Joint Genome Institute (JGI-PGF)"/>
            <person name="Walter F."/>
            <person name="Albersmeier A."/>
            <person name="Kalinowski J."/>
            <person name="Ruckert C."/>
        </authorList>
    </citation>
    <scope>NUCLEOTIDE SEQUENCE</scope>
    <source>
        <strain evidence="1">KCTC 32501</strain>
    </source>
</reference>
<evidence type="ECO:0000313" key="1">
    <source>
        <dbReference type="EMBL" id="GHA65308.1"/>
    </source>
</evidence>
<dbReference type="PANTHER" id="PTHR13061">
    <property type="entry name" value="DYNACTIN SUBUNIT P25"/>
    <property type="match status" value="1"/>
</dbReference>
<comment type="caution">
    <text evidence="1">The sequence shown here is derived from an EMBL/GenBank/DDBJ whole genome shotgun (WGS) entry which is preliminary data.</text>
</comment>
<keyword evidence="2" id="KW-1185">Reference proteome</keyword>
<dbReference type="InterPro" id="IPR011004">
    <property type="entry name" value="Trimer_LpxA-like_sf"/>
</dbReference>
<gene>
    <name evidence="1" type="ORF">GCM10009007_02290</name>
</gene>
<organism evidence="1 2">
    <name type="scientific">Formosimonas limnophila</name>
    <dbReference type="NCBI Taxonomy" id="1384487"/>
    <lineage>
        <taxon>Bacteria</taxon>
        <taxon>Pseudomonadati</taxon>
        <taxon>Pseudomonadota</taxon>
        <taxon>Betaproteobacteria</taxon>
        <taxon>Burkholderiales</taxon>
        <taxon>Burkholderiaceae</taxon>
        <taxon>Formosimonas</taxon>
    </lineage>
</organism>
<reference evidence="1" key="2">
    <citation type="submission" date="2020-09" db="EMBL/GenBank/DDBJ databases">
        <authorList>
            <person name="Sun Q."/>
            <person name="Kim S."/>
        </authorList>
    </citation>
    <scope>NUCLEOTIDE SEQUENCE</scope>
    <source>
        <strain evidence="1">KCTC 32501</strain>
    </source>
</reference>
<name>A0A8J3FXJ9_9BURK</name>
<dbReference type="InterPro" id="IPR047324">
    <property type="entry name" value="LbH_gamma_CA-like"/>
</dbReference>
<evidence type="ECO:0000313" key="2">
    <source>
        <dbReference type="Proteomes" id="UP000614287"/>
    </source>
</evidence>
<dbReference type="InterPro" id="IPR050484">
    <property type="entry name" value="Transf_Hexapept/Carb_Anhydrase"/>
</dbReference>
<dbReference type="SUPFAM" id="SSF51161">
    <property type="entry name" value="Trimeric LpxA-like enzymes"/>
    <property type="match status" value="1"/>
</dbReference>
<dbReference type="Proteomes" id="UP000614287">
    <property type="component" value="Unassembled WGS sequence"/>
</dbReference>
<dbReference type="CDD" id="cd04645">
    <property type="entry name" value="LbH_gamma_CA_like"/>
    <property type="match status" value="1"/>
</dbReference>
<proteinExistence type="predicted"/>
<sequence>MTLYRYQDHQPELHKDTFVAPSAVLIGRVHLSKGANVWYGAVLRGDNEPILIGESSNIQENSVLHTDMGCPLNVGSHVTVGHSVTLHGCTIGNNSLIGMGATILNRAVIGHNSIVGAGALVTEGKTFPDGSLIIGSPAKLARALTNEEIAQLPHNAAQYVERGYVYKQNLTEVKDI</sequence>
<dbReference type="AlphaFoldDB" id="A0A8J3FXJ9"/>
<dbReference type="PANTHER" id="PTHR13061:SF29">
    <property type="entry name" value="GAMMA CARBONIC ANHYDRASE-LIKE 1, MITOCHONDRIAL-RELATED"/>
    <property type="match status" value="1"/>
</dbReference>
<dbReference type="Pfam" id="PF00132">
    <property type="entry name" value="Hexapep"/>
    <property type="match status" value="1"/>
</dbReference>
<protein>
    <submittedName>
        <fullName evidence="1">Gamma carbonic anhydrase family protein</fullName>
    </submittedName>
</protein>